<feature type="region of interest" description="Disordered" evidence="7">
    <location>
        <begin position="28"/>
        <end position="47"/>
    </location>
</feature>
<dbReference type="InterPro" id="IPR005814">
    <property type="entry name" value="Aminotrans_3"/>
</dbReference>
<reference evidence="8" key="1">
    <citation type="submission" date="2020-06" db="EMBL/GenBank/DDBJ databases">
        <title>WGS assembly of Ceratodon purpureus strain R40.</title>
        <authorList>
            <person name="Carey S.B."/>
            <person name="Jenkins J."/>
            <person name="Shu S."/>
            <person name="Lovell J.T."/>
            <person name="Sreedasyam A."/>
            <person name="Maumus F."/>
            <person name="Tiley G.P."/>
            <person name="Fernandez-Pozo N."/>
            <person name="Barry K."/>
            <person name="Chen C."/>
            <person name="Wang M."/>
            <person name="Lipzen A."/>
            <person name="Daum C."/>
            <person name="Saski C.A."/>
            <person name="Payton A.C."/>
            <person name="Mcbreen J.C."/>
            <person name="Conrad R.E."/>
            <person name="Kollar L.M."/>
            <person name="Olsson S."/>
            <person name="Huttunen S."/>
            <person name="Landis J.B."/>
            <person name="Wickett N.J."/>
            <person name="Johnson M.G."/>
            <person name="Rensing S.A."/>
            <person name="Grimwood J."/>
            <person name="Schmutz J."/>
            <person name="Mcdaniel S.F."/>
        </authorList>
    </citation>
    <scope>NUCLEOTIDE SEQUENCE</scope>
    <source>
        <strain evidence="8">R40</strain>
    </source>
</reference>
<dbReference type="PROSITE" id="PS00600">
    <property type="entry name" value="AA_TRANSFER_CLASS_3"/>
    <property type="match status" value="1"/>
</dbReference>
<comment type="subcellular location">
    <subcellularLocation>
        <location evidence="1">Mitochondrion</location>
    </subcellularLocation>
</comment>
<dbReference type="InterPro" id="IPR049704">
    <property type="entry name" value="Aminotrans_3_PPA_site"/>
</dbReference>
<evidence type="ECO:0000256" key="4">
    <source>
        <dbReference type="ARBA" id="ARBA00022679"/>
    </source>
</evidence>
<dbReference type="GO" id="GO:0005739">
    <property type="term" value="C:mitochondrion"/>
    <property type="evidence" value="ECO:0007669"/>
    <property type="project" value="UniProtKB-SubCell"/>
</dbReference>
<feature type="compositionally biased region" description="Basic and acidic residues" evidence="7">
    <location>
        <begin position="38"/>
        <end position="47"/>
    </location>
</feature>
<protein>
    <submittedName>
        <fullName evidence="8">Uncharacterized protein</fullName>
    </submittedName>
</protein>
<dbReference type="Gene3D" id="3.40.640.10">
    <property type="entry name" value="Type I PLP-dependent aspartate aminotransferase-like (Major domain)"/>
    <property type="match status" value="1"/>
</dbReference>
<dbReference type="PIRSF" id="PIRSF000521">
    <property type="entry name" value="Transaminase_4ab_Lys_Orn"/>
    <property type="match status" value="1"/>
</dbReference>
<evidence type="ECO:0000256" key="2">
    <source>
        <dbReference type="ARBA" id="ARBA00008954"/>
    </source>
</evidence>
<evidence type="ECO:0000256" key="7">
    <source>
        <dbReference type="SAM" id="MobiDB-lite"/>
    </source>
</evidence>
<dbReference type="AlphaFoldDB" id="A0A8T0GNM0"/>
<dbReference type="PANTHER" id="PTHR42684:SF3">
    <property type="entry name" value="ADENOSYLMETHIONINE-8-AMINO-7-OXONONANOATE AMINOTRANSFERASE"/>
    <property type="match status" value="1"/>
</dbReference>
<dbReference type="GO" id="GO:0009448">
    <property type="term" value="P:gamma-aminobutyric acid metabolic process"/>
    <property type="evidence" value="ECO:0007669"/>
    <property type="project" value="TreeGrafter"/>
</dbReference>
<dbReference type="GO" id="GO:0004015">
    <property type="term" value="F:adenosylmethionine-8-amino-7-oxononanoate transaminase activity"/>
    <property type="evidence" value="ECO:0007669"/>
    <property type="project" value="TreeGrafter"/>
</dbReference>
<dbReference type="InterPro" id="IPR015424">
    <property type="entry name" value="PyrdxlP-dep_Trfase"/>
</dbReference>
<dbReference type="GO" id="GO:0030170">
    <property type="term" value="F:pyridoxal phosphate binding"/>
    <property type="evidence" value="ECO:0007669"/>
    <property type="project" value="InterPro"/>
</dbReference>
<dbReference type="InterPro" id="IPR015421">
    <property type="entry name" value="PyrdxlP-dep_Trfase_major"/>
</dbReference>
<dbReference type="InterPro" id="IPR015422">
    <property type="entry name" value="PyrdxlP-dep_Trfase_small"/>
</dbReference>
<keyword evidence="5 6" id="KW-0663">Pyridoxal phosphate</keyword>
<dbReference type="FunFam" id="3.40.640.10:FF:000014">
    <property type="entry name" value="Adenosylmethionine-8-amino-7-oxononanoate aminotransferase, probable"/>
    <property type="match status" value="1"/>
</dbReference>
<keyword evidence="9" id="KW-1185">Reference proteome</keyword>
<dbReference type="Pfam" id="PF00202">
    <property type="entry name" value="Aminotran_3"/>
    <property type="match status" value="1"/>
</dbReference>
<evidence type="ECO:0000256" key="5">
    <source>
        <dbReference type="ARBA" id="ARBA00022898"/>
    </source>
</evidence>
<proteinExistence type="inferred from homology"/>
<evidence type="ECO:0000313" key="9">
    <source>
        <dbReference type="Proteomes" id="UP000822688"/>
    </source>
</evidence>
<keyword evidence="3" id="KW-0032">Aminotransferase</keyword>
<dbReference type="Proteomes" id="UP000822688">
    <property type="component" value="Chromosome 10"/>
</dbReference>
<dbReference type="EMBL" id="CM026431">
    <property type="protein sequence ID" value="KAG0560533.1"/>
    <property type="molecule type" value="Genomic_DNA"/>
</dbReference>
<accession>A0A8T0GNM0</accession>
<comment type="caution">
    <text evidence="8">The sequence shown here is derived from an EMBL/GenBank/DDBJ whole genome shotgun (WGS) entry which is preliminary data.</text>
</comment>
<evidence type="ECO:0000256" key="6">
    <source>
        <dbReference type="RuleBase" id="RU003560"/>
    </source>
</evidence>
<evidence type="ECO:0000256" key="3">
    <source>
        <dbReference type="ARBA" id="ARBA00022576"/>
    </source>
</evidence>
<dbReference type="CDD" id="cd00610">
    <property type="entry name" value="OAT_like"/>
    <property type="match status" value="1"/>
</dbReference>
<organism evidence="8 9">
    <name type="scientific">Ceratodon purpureus</name>
    <name type="common">Fire moss</name>
    <name type="synonym">Dicranum purpureum</name>
    <dbReference type="NCBI Taxonomy" id="3225"/>
    <lineage>
        <taxon>Eukaryota</taxon>
        <taxon>Viridiplantae</taxon>
        <taxon>Streptophyta</taxon>
        <taxon>Embryophyta</taxon>
        <taxon>Bryophyta</taxon>
        <taxon>Bryophytina</taxon>
        <taxon>Bryopsida</taxon>
        <taxon>Dicranidae</taxon>
        <taxon>Pseudoditrichales</taxon>
        <taxon>Ditrichaceae</taxon>
        <taxon>Ceratodon</taxon>
    </lineage>
</organism>
<sequence>MASDAQSLNDGIKNMAVTDTFVNTKAQPSTADTIQHTGDAKKEHRGGEHSMLAPFTAGWQMKAGVPLVIERGEGVYVWDNKGNKYVDALAGLWCTALGFSEKRLVAAAEKQLNTLPFYHNFWNRTTQPALDLAEQLVDLFTASKMSKVFFCNSGSEANDTQVKLVWYYNNALGRPNKKKFIARQKSYHGSTLVSASLTGLPSLQNGFDLPVSFVLHTDCPHYWRYHLPGESEEDFATRLAENLEKLILKEGPETIAAFIGEPVMGAGGVMPPPKTYWDKVQPILKKYDILLIADEVVCAFGRLGTMFGCDYYGIKPDLVSVAKALSSAYQPIGAVFVSQEIFDAIAKFSDGYGAFGHGFTYSGHPVPCAVSLEALKIYKEIDICAQVNKVIPPFQTGLRQLEKSSIVGEVRGVGLVCAIEFAADKETCEAFPAKWAVGTHFAGQCASRGMLVRVAGDIIMMSPPLIISPSEVDFMVKTAMAAVVETEKYVAEKLSHKEAS</sequence>
<dbReference type="PANTHER" id="PTHR42684">
    <property type="entry name" value="ADENOSYLMETHIONINE-8-AMINO-7-OXONONANOATE AMINOTRANSFERASE"/>
    <property type="match status" value="1"/>
</dbReference>
<comment type="similarity">
    <text evidence="2 6">Belongs to the class-III pyridoxal-phosphate-dependent aminotransferase family.</text>
</comment>
<evidence type="ECO:0000313" key="8">
    <source>
        <dbReference type="EMBL" id="KAG0560533.1"/>
    </source>
</evidence>
<dbReference type="GO" id="GO:0009102">
    <property type="term" value="P:biotin biosynthetic process"/>
    <property type="evidence" value="ECO:0007669"/>
    <property type="project" value="TreeGrafter"/>
</dbReference>
<dbReference type="SUPFAM" id="SSF53383">
    <property type="entry name" value="PLP-dependent transferases"/>
    <property type="match status" value="1"/>
</dbReference>
<evidence type="ECO:0000256" key="1">
    <source>
        <dbReference type="ARBA" id="ARBA00004173"/>
    </source>
</evidence>
<name>A0A8T0GNM0_CERPU</name>
<dbReference type="NCBIfam" id="NF004767">
    <property type="entry name" value="PRK06105.1"/>
    <property type="match status" value="1"/>
</dbReference>
<gene>
    <name evidence="8" type="ORF">KC19_10G187900</name>
</gene>
<dbReference type="Gene3D" id="3.90.1150.10">
    <property type="entry name" value="Aspartate Aminotransferase, domain 1"/>
    <property type="match status" value="1"/>
</dbReference>
<keyword evidence="4" id="KW-0808">Transferase</keyword>